<feature type="transmembrane region" description="Helical" evidence="10">
    <location>
        <begin position="97"/>
        <end position="122"/>
    </location>
</feature>
<evidence type="ECO:0000256" key="7">
    <source>
        <dbReference type="ARBA" id="ARBA00035120"/>
    </source>
</evidence>
<evidence type="ECO:0000313" key="11">
    <source>
        <dbReference type="EMBL" id="ORV01782.1"/>
    </source>
</evidence>
<comment type="function">
    <text evidence="9 10">Fluoride-specific ion channel. Important for reducing fluoride concentration in the cell, thus reducing its toxicity.</text>
</comment>
<keyword evidence="4 10" id="KW-1133">Transmembrane helix</keyword>
<evidence type="ECO:0000256" key="10">
    <source>
        <dbReference type="HAMAP-Rule" id="MF_00454"/>
    </source>
</evidence>
<protein>
    <recommendedName>
        <fullName evidence="10">Fluoride-specific ion channel FluC</fullName>
    </recommendedName>
</protein>
<evidence type="ECO:0000256" key="1">
    <source>
        <dbReference type="ARBA" id="ARBA00004651"/>
    </source>
</evidence>
<dbReference type="GO" id="GO:0062054">
    <property type="term" value="F:fluoride channel activity"/>
    <property type="evidence" value="ECO:0007669"/>
    <property type="project" value="UniProtKB-UniRule"/>
</dbReference>
<organism evidence="11 12">
    <name type="scientific">Mycolicibacterium fallax</name>
    <name type="common">Mycobacterium fallax</name>
    <dbReference type="NCBI Taxonomy" id="1793"/>
    <lineage>
        <taxon>Bacteria</taxon>
        <taxon>Bacillati</taxon>
        <taxon>Actinomycetota</taxon>
        <taxon>Actinomycetes</taxon>
        <taxon>Mycobacteriales</taxon>
        <taxon>Mycobacteriaceae</taxon>
        <taxon>Mycolicibacterium</taxon>
    </lineage>
</organism>
<name>A0A1X1R9E8_MYCFA</name>
<evidence type="ECO:0000256" key="9">
    <source>
        <dbReference type="ARBA" id="ARBA00049940"/>
    </source>
</evidence>
<sequence length="123" mass="12712">MSGVLVWALVAVIGGFGAVARFLVDRAVSQRTPRPFPYGTLAVNISGAALLGFVGGLTLGQHAALLAGTAFVGAYTTFSTWMFETHRLAEERQLRPALANIVVSVLLGVPAAWAGSMAAGALQ</sequence>
<comment type="caution">
    <text evidence="11">The sequence shown here is derived from an EMBL/GenBank/DDBJ whole genome shotgun (WGS) entry which is preliminary data.</text>
</comment>
<dbReference type="PANTHER" id="PTHR28259">
    <property type="entry name" value="FLUORIDE EXPORT PROTEIN 1-RELATED"/>
    <property type="match status" value="1"/>
</dbReference>
<dbReference type="InterPro" id="IPR003691">
    <property type="entry name" value="FluC"/>
</dbReference>
<feature type="binding site" evidence="10">
    <location>
        <position position="76"/>
    </location>
    <ligand>
        <name>Na(+)</name>
        <dbReference type="ChEBI" id="CHEBI:29101"/>
        <note>structural</note>
    </ligand>
</feature>
<evidence type="ECO:0000256" key="6">
    <source>
        <dbReference type="ARBA" id="ARBA00023303"/>
    </source>
</evidence>
<keyword evidence="6 10" id="KW-0407">Ion channel</keyword>
<comment type="activity regulation">
    <text evidence="10">Na(+) is not transported, but it plays an essential structural role and its presence is essential for fluoride channel function.</text>
</comment>
<keyword evidence="3 10" id="KW-0812">Transmembrane</keyword>
<accession>A0A1X1R9E8</accession>
<keyword evidence="12" id="KW-1185">Reference proteome</keyword>
<keyword evidence="10" id="KW-0915">Sodium</keyword>
<comment type="similarity">
    <text evidence="7 10">Belongs to the fluoride channel Fluc/FEX (TC 1.A.43) family.</text>
</comment>
<dbReference type="EMBL" id="LQOJ01000043">
    <property type="protein sequence ID" value="ORV01782.1"/>
    <property type="molecule type" value="Genomic_DNA"/>
</dbReference>
<reference evidence="11 12" key="1">
    <citation type="submission" date="2016-01" db="EMBL/GenBank/DDBJ databases">
        <title>The new phylogeny of the genus Mycobacterium.</title>
        <authorList>
            <person name="Tarcisio F."/>
            <person name="Conor M."/>
            <person name="Antonella G."/>
            <person name="Elisabetta G."/>
            <person name="Giulia F.S."/>
            <person name="Sara T."/>
            <person name="Anna F."/>
            <person name="Clotilde B."/>
            <person name="Roberto B."/>
            <person name="Veronica D.S."/>
            <person name="Fabio R."/>
            <person name="Monica P."/>
            <person name="Olivier J."/>
            <person name="Enrico T."/>
            <person name="Nicola S."/>
        </authorList>
    </citation>
    <scope>NUCLEOTIDE SEQUENCE [LARGE SCALE GENOMIC DNA]</scope>
    <source>
        <strain evidence="11 12">DSM 44179</strain>
    </source>
</reference>
<keyword evidence="10" id="KW-0813">Transport</keyword>
<proteinExistence type="inferred from homology"/>
<evidence type="ECO:0000256" key="5">
    <source>
        <dbReference type="ARBA" id="ARBA00023136"/>
    </source>
</evidence>
<dbReference type="GO" id="GO:0140114">
    <property type="term" value="P:cellular detoxification of fluoride"/>
    <property type="evidence" value="ECO:0007669"/>
    <property type="project" value="UniProtKB-UniRule"/>
</dbReference>
<evidence type="ECO:0000256" key="3">
    <source>
        <dbReference type="ARBA" id="ARBA00022692"/>
    </source>
</evidence>
<dbReference type="NCBIfam" id="TIGR00494">
    <property type="entry name" value="crcB"/>
    <property type="match status" value="1"/>
</dbReference>
<evidence type="ECO:0000256" key="8">
    <source>
        <dbReference type="ARBA" id="ARBA00035585"/>
    </source>
</evidence>
<feature type="transmembrane region" description="Helical" evidence="10">
    <location>
        <begin position="6"/>
        <end position="24"/>
    </location>
</feature>
<dbReference type="GO" id="GO:0005886">
    <property type="term" value="C:plasma membrane"/>
    <property type="evidence" value="ECO:0007669"/>
    <property type="project" value="UniProtKB-SubCell"/>
</dbReference>
<comment type="subcellular location">
    <subcellularLocation>
        <location evidence="1 10">Cell membrane</location>
        <topology evidence="1 10">Multi-pass membrane protein</topology>
    </subcellularLocation>
</comment>
<dbReference type="PANTHER" id="PTHR28259:SF1">
    <property type="entry name" value="FLUORIDE EXPORT PROTEIN 1-RELATED"/>
    <property type="match status" value="1"/>
</dbReference>
<evidence type="ECO:0000256" key="2">
    <source>
        <dbReference type="ARBA" id="ARBA00022475"/>
    </source>
</evidence>
<dbReference type="RefSeq" id="WP_085097171.1">
    <property type="nucleotide sequence ID" value="NZ_AP022603.1"/>
</dbReference>
<dbReference type="AlphaFoldDB" id="A0A1X1R9E8"/>
<comment type="catalytic activity">
    <reaction evidence="8">
        <text>fluoride(in) = fluoride(out)</text>
        <dbReference type="Rhea" id="RHEA:76159"/>
        <dbReference type="ChEBI" id="CHEBI:17051"/>
    </reaction>
    <physiologicalReaction direction="left-to-right" evidence="8">
        <dbReference type="Rhea" id="RHEA:76160"/>
    </physiologicalReaction>
</comment>
<evidence type="ECO:0000313" key="12">
    <source>
        <dbReference type="Proteomes" id="UP000193484"/>
    </source>
</evidence>
<evidence type="ECO:0000256" key="4">
    <source>
        <dbReference type="ARBA" id="ARBA00022989"/>
    </source>
</evidence>
<dbReference type="GO" id="GO:0046872">
    <property type="term" value="F:metal ion binding"/>
    <property type="evidence" value="ECO:0007669"/>
    <property type="project" value="UniProtKB-KW"/>
</dbReference>
<dbReference type="OrthoDB" id="5148600at2"/>
<dbReference type="STRING" id="1793.AWC04_12825"/>
<dbReference type="HAMAP" id="MF_00454">
    <property type="entry name" value="FluC"/>
    <property type="match status" value="1"/>
</dbReference>
<gene>
    <name evidence="10" type="primary">fluC</name>
    <name evidence="10" type="synonym">crcB</name>
    <name evidence="11" type="ORF">AWC04_12825</name>
</gene>
<keyword evidence="5 10" id="KW-0472">Membrane</keyword>
<feature type="transmembrane region" description="Helical" evidence="10">
    <location>
        <begin position="63"/>
        <end position="85"/>
    </location>
</feature>
<feature type="transmembrane region" description="Helical" evidence="10">
    <location>
        <begin position="36"/>
        <end position="57"/>
    </location>
</feature>
<dbReference type="Pfam" id="PF02537">
    <property type="entry name" value="CRCB"/>
    <property type="match status" value="1"/>
</dbReference>
<dbReference type="Proteomes" id="UP000193484">
    <property type="component" value="Unassembled WGS sequence"/>
</dbReference>
<keyword evidence="2 10" id="KW-1003">Cell membrane</keyword>
<dbReference type="NCBIfam" id="NF010824">
    <property type="entry name" value="PRK14228.1"/>
    <property type="match status" value="1"/>
</dbReference>
<keyword evidence="10" id="KW-0406">Ion transport</keyword>
<keyword evidence="10" id="KW-0479">Metal-binding</keyword>
<feature type="binding site" evidence="10">
    <location>
        <position position="73"/>
    </location>
    <ligand>
        <name>Na(+)</name>
        <dbReference type="ChEBI" id="CHEBI:29101"/>
        <note>structural</note>
    </ligand>
</feature>